<keyword evidence="7 12" id="KW-0472">Membrane</keyword>
<evidence type="ECO:0000256" key="1">
    <source>
        <dbReference type="ARBA" id="ARBA00004167"/>
    </source>
</evidence>
<evidence type="ECO:0000256" key="3">
    <source>
        <dbReference type="ARBA" id="ARBA00022475"/>
    </source>
</evidence>
<dbReference type="InterPro" id="IPR018764">
    <property type="entry name" value="RskA_C"/>
</dbReference>
<protein>
    <recommendedName>
        <fullName evidence="10">Regulator of SigK</fullName>
    </recommendedName>
    <alternativeName>
        <fullName evidence="9">Sigma-K anti-sigma factor RskA</fullName>
    </alternativeName>
</protein>
<feature type="domain" description="Anti-sigma K factor RskA C-terminal" evidence="13">
    <location>
        <begin position="102"/>
        <end position="238"/>
    </location>
</feature>
<dbReference type="InterPro" id="IPR051474">
    <property type="entry name" value="Anti-sigma-K/W_factor"/>
</dbReference>
<keyword evidence="3" id="KW-1003">Cell membrane</keyword>
<dbReference type="EMBL" id="JBHSRJ010000001">
    <property type="protein sequence ID" value="MFC6041455.1"/>
    <property type="molecule type" value="Genomic_DNA"/>
</dbReference>
<evidence type="ECO:0000256" key="4">
    <source>
        <dbReference type="ARBA" id="ARBA00022692"/>
    </source>
</evidence>
<comment type="subcellular location">
    <subcellularLocation>
        <location evidence="2">Cell membrane</location>
    </subcellularLocation>
    <subcellularLocation>
        <location evidence="1">Membrane</location>
        <topology evidence="1">Single-pass membrane protein</topology>
    </subcellularLocation>
</comment>
<dbReference type="InterPro" id="IPR041916">
    <property type="entry name" value="Anti_sigma_zinc_sf"/>
</dbReference>
<dbReference type="Pfam" id="PF10099">
    <property type="entry name" value="RskA_C"/>
    <property type="match status" value="1"/>
</dbReference>
<evidence type="ECO:0000256" key="2">
    <source>
        <dbReference type="ARBA" id="ARBA00004236"/>
    </source>
</evidence>
<name>A0ABW1LBU8_9ACTN</name>
<reference evidence="16" key="1">
    <citation type="journal article" date="2019" name="Int. J. Syst. Evol. Microbiol.">
        <title>The Global Catalogue of Microorganisms (GCM) 10K type strain sequencing project: providing services to taxonomists for standard genome sequencing and annotation.</title>
        <authorList>
            <consortium name="The Broad Institute Genomics Platform"/>
            <consortium name="The Broad Institute Genome Sequencing Center for Infectious Disease"/>
            <person name="Wu L."/>
            <person name="Ma J."/>
        </authorList>
    </citation>
    <scope>NUCLEOTIDE SEQUENCE [LARGE SCALE GENOMIC DNA]</scope>
    <source>
        <strain evidence="16">CCUG 54522</strain>
    </source>
</reference>
<evidence type="ECO:0000259" key="14">
    <source>
        <dbReference type="Pfam" id="PF13490"/>
    </source>
</evidence>
<comment type="caution">
    <text evidence="15">The sequence shown here is derived from an EMBL/GenBank/DDBJ whole genome shotgun (WGS) entry which is preliminary data.</text>
</comment>
<dbReference type="InterPro" id="IPR027383">
    <property type="entry name" value="Znf_put"/>
</dbReference>
<dbReference type="Gene3D" id="1.10.10.1320">
    <property type="entry name" value="Anti-sigma factor, zinc-finger domain"/>
    <property type="match status" value="1"/>
</dbReference>
<keyword evidence="16" id="KW-1185">Reference proteome</keyword>
<keyword evidence="4 12" id="KW-0812">Transmembrane</keyword>
<feature type="region of interest" description="Disordered" evidence="11">
    <location>
        <begin position="75"/>
        <end position="96"/>
    </location>
</feature>
<feature type="domain" description="Putative zinc-finger" evidence="14">
    <location>
        <begin position="6"/>
        <end position="38"/>
    </location>
</feature>
<keyword evidence="5 12" id="KW-1133">Transmembrane helix</keyword>
<dbReference type="Pfam" id="PF13490">
    <property type="entry name" value="zf-HC2"/>
    <property type="match status" value="1"/>
</dbReference>
<keyword evidence="6" id="KW-0805">Transcription regulation</keyword>
<evidence type="ECO:0000256" key="7">
    <source>
        <dbReference type="ARBA" id="ARBA00023136"/>
    </source>
</evidence>
<evidence type="ECO:0000313" key="16">
    <source>
        <dbReference type="Proteomes" id="UP001596135"/>
    </source>
</evidence>
<evidence type="ECO:0000256" key="9">
    <source>
        <dbReference type="ARBA" id="ARBA00029829"/>
    </source>
</evidence>
<evidence type="ECO:0000256" key="10">
    <source>
        <dbReference type="ARBA" id="ARBA00030803"/>
    </source>
</evidence>
<accession>A0ABW1LBU8</accession>
<evidence type="ECO:0000256" key="5">
    <source>
        <dbReference type="ARBA" id="ARBA00022989"/>
    </source>
</evidence>
<proteinExistence type="predicted"/>
<organism evidence="15 16">
    <name type="scientific">Nocardioides hankookensis</name>
    <dbReference type="NCBI Taxonomy" id="443157"/>
    <lineage>
        <taxon>Bacteria</taxon>
        <taxon>Bacillati</taxon>
        <taxon>Actinomycetota</taxon>
        <taxon>Actinomycetes</taxon>
        <taxon>Propionibacteriales</taxon>
        <taxon>Nocardioidaceae</taxon>
        <taxon>Nocardioides</taxon>
    </lineage>
</organism>
<evidence type="ECO:0000259" key="13">
    <source>
        <dbReference type="Pfam" id="PF10099"/>
    </source>
</evidence>
<evidence type="ECO:0000313" key="15">
    <source>
        <dbReference type="EMBL" id="MFC6041455.1"/>
    </source>
</evidence>
<feature type="transmembrane region" description="Helical" evidence="12">
    <location>
        <begin position="101"/>
        <end position="119"/>
    </location>
</feature>
<evidence type="ECO:0000256" key="12">
    <source>
        <dbReference type="SAM" id="Phobius"/>
    </source>
</evidence>
<evidence type="ECO:0000256" key="11">
    <source>
        <dbReference type="SAM" id="MobiDB-lite"/>
    </source>
</evidence>
<evidence type="ECO:0000256" key="8">
    <source>
        <dbReference type="ARBA" id="ARBA00023163"/>
    </source>
</evidence>
<keyword evidence="8" id="KW-0804">Transcription</keyword>
<dbReference type="PANTHER" id="PTHR37461">
    <property type="entry name" value="ANTI-SIGMA-K FACTOR RSKA"/>
    <property type="match status" value="1"/>
</dbReference>
<sequence>MTTPNDIHALVGAYAVDAVDDLERAAFERHLAECADCRDEVASLREAAGLLAETASAQPPAALRDRVLAGIATVRPLPPEAPSSTPASSAPHRRQGRGARFLAAAAAVVVLGAGATVVWQQPWQDSTSETPSATDAVLTAADARSSSLDFPGGAKATVTHSDSLGEAVIVTEKMPPPPKGMVYQLWLDQPVSGMVSAGLMPVKADQTVLLTGNAATAQGAGITVEPEGGSDHPTTKPIALFDFGDKA</sequence>
<dbReference type="RefSeq" id="WP_379149126.1">
    <property type="nucleotide sequence ID" value="NZ_JBHSRJ010000001.1"/>
</dbReference>
<gene>
    <name evidence="15" type="ORF">ACFPYL_00115</name>
</gene>
<dbReference type="PANTHER" id="PTHR37461:SF1">
    <property type="entry name" value="ANTI-SIGMA-K FACTOR RSKA"/>
    <property type="match status" value="1"/>
</dbReference>
<evidence type="ECO:0000256" key="6">
    <source>
        <dbReference type="ARBA" id="ARBA00023015"/>
    </source>
</evidence>
<dbReference type="Proteomes" id="UP001596135">
    <property type="component" value="Unassembled WGS sequence"/>
</dbReference>